<dbReference type="InterPro" id="IPR046947">
    <property type="entry name" value="LytR-like"/>
</dbReference>
<dbReference type="PANTHER" id="PTHR37299">
    <property type="entry name" value="TRANSCRIPTIONAL REGULATOR-RELATED"/>
    <property type="match status" value="1"/>
</dbReference>
<evidence type="ECO:0000259" key="3">
    <source>
        <dbReference type="PROSITE" id="PS50930"/>
    </source>
</evidence>
<dbReference type="GO" id="GO:0000156">
    <property type="term" value="F:phosphorelay response regulator activity"/>
    <property type="evidence" value="ECO:0007669"/>
    <property type="project" value="InterPro"/>
</dbReference>
<dbReference type="HOGENOM" id="CLU_000445_14_1_0"/>
<dbReference type="PROSITE" id="PS50930">
    <property type="entry name" value="HTH_LYTTR"/>
    <property type="match status" value="1"/>
</dbReference>
<protein>
    <submittedName>
        <fullName evidence="4">Transcriptional regulator, LytR/AlgR family</fullName>
    </submittedName>
</protein>
<accession>Q1ILF8</accession>
<reference evidence="4 5" key="1">
    <citation type="journal article" date="2009" name="Appl. Environ. Microbiol.">
        <title>Three genomes from the phylum Acidobacteria provide insight into the lifestyles of these microorganisms in soils.</title>
        <authorList>
            <person name="Ward N.L."/>
            <person name="Challacombe J.F."/>
            <person name="Janssen P.H."/>
            <person name="Henrissat B."/>
            <person name="Coutinho P.M."/>
            <person name="Wu M."/>
            <person name="Xie G."/>
            <person name="Haft D.H."/>
            <person name="Sait M."/>
            <person name="Badger J."/>
            <person name="Barabote R.D."/>
            <person name="Bradley B."/>
            <person name="Brettin T.S."/>
            <person name="Brinkac L.M."/>
            <person name="Bruce D."/>
            <person name="Creasy T."/>
            <person name="Daugherty S.C."/>
            <person name="Davidsen T.M."/>
            <person name="DeBoy R.T."/>
            <person name="Detter J.C."/>
            <person name="Dodson R.J."/>
            <person name="Durkin A.S."/>
            <person name="Ganapathy A."/>
            <person name="Gwinn-Giglio M."/>
            <person name="Han C.S."/>
            <person name="Khouri H."/>
            <person name="Kiss H."/>
            <person name="Kothari S.P."/>
            <person name="Madupu R."/>
            <person name="Nelson K.E."/>
            <person name="Nelson W.C."/>
            <person name="Paulsen I."/>
            <person name="Penn K."/>
            <person name="Ren Q."/>
            <person name="Rosovitz M.J."/>
            <person name="Selengut J.D."/>
            <person name="Shrivastava S."/>
            <person name="Sullivan S.A."/>
            <person name="Tapia R."/>
            <person name="Thompson L.S."/>
            <person name="Watkins K.L."/>
            <person name="Yang Q."/>
            <person name="Yu C."/>
            <person name="Zafar N."/>
            <person name="Zhou L."/>
            <person name="Kuske C.R."/>
        </authorList>
    </citation>
    <scope>NUCLEOTIDE SEQUENCE [LARGE SCALE GENOMIC DNA]</scope>
    <source>
        <strain evidence="4 5">Ellin345</strain>
    </source>
</reference>
<dbReference type="STRING" id="204669.Acid345_3291"/>
<dbReference type="Gene3D" id="3.40.50.2300">
    <property type="match status" value="1"/>
</dbReference>
<evidence type="ECO:0000313" key="4">
    <source>
        <dbReference type="EMBL" id="ABF42292.1"/>
    </source>
</evidence>
<dbReference type="PROSITE" id="PS50110">
    <property type="entry name" value="RESPONSE_REGULATORY"/>
    <property type="match status" value="1"/>
</dbReference>
<evidence type="ECO:0000259" key="2">
    <source>
        <dbReference type="PROSITE" id="PS50110"/>
    </source>
</evidence>
<dbReference type="SMART" id="SM00448">
    <property type="entry name" value="REC"/>
    <property type="match status" value="1"/>
</dbReference>
<organism evidence="4 5">
    <name type="scientific">Koribacter versatilis (strain Ellin345)</name>
    <dbReference type="NCBI Taxonomy" id="204669"/>
    <lineage>
        <taxon>Bacteria</taxon>
        <taxon>Pseudomonadati</taxon>
        <taxon>Acidobacteriota</taxon>
        <taxon>Terriglobia</taxon>
        <taxon>Terriglobales</taxon>
        <taxon>Candidatus Korobacteraceae</taxon>
        <taxon>Candidatus Korobacter</taxon>
    </lineage>
</organism>
<dbReference type="InterPro" id="IPR011006">
    <property type="entry name" value="CheY-like_superfamily"/>
</dbReference>
<keyword evidence="5" id="KW-1185">Reference proteome</keyword>
<dbReference type="Proteomes" id="UP000002432">
    <property type="component" value="Chromosome"/>
</dbReference>
<keyword evidence="1" id="KW-0597">Phosphoprotein</keyword>
<dbReference type="SUPFAM" id="SSF52172">
    <property type="entry name" value="CheY-like"/>
    <property type="match status" value="1"/>
</dbReference>
<dbReference type="KEGG" id="aba:Acid345_3291"/>
<dbReference type="Pfam" id="PF00072">
    <property type="entry name" value="Response_reg"/>
    <property type="match status" value="1"/>
</dbReference>
<dbReference type="eggNOG" id="COG3279">
    <property type="taxonomic scope" value="Bacteria"/>
</dbReference>
<dbReference type="SMART" id="SM00850">
    <property type="entry name" value="LytTR"/>
    <property type="match status" value="1"/>
</dbReference>
<feature type="modified residue" description="4-aspartylphosphate" evidence="1">
    <location>
        <position position="55"/>
    </location>
</feature>
<name>Q1ILF8_KORVE</name>
<dbReference type="EnsemblBacteria" id="ABF42292">
    <property type="protein sequence ID" value="ABF42292"/>
    <property type="gene ID" value="Acid345_3291"/>
</dbReference>
<proteinExistence type="predicted"/>
<dbReference type="RefSeq" id="WP_011524091.1">
    <property type="nucleotide sequence ID" value="NC_008009.1"/>
</dbReference>
<dbReference type="InterPro" id="IPR001789">
    <property type="entry name" value="Sig_transdc_resp-reg_receiver"/>
</dbReference>
<dbReference type="Pfam" id="PF04397">
    <property type="entry name" value="LytTR"/>
    <property type="match status" value="1"/>
</dbReference>
<dbReference type="PANTHER" id="PTHR37299:SF1">
    <property type="entry name" value="STAGE 0 SPORULATION PROTEIN A HOMOLOG"/>
    <property type="match status" value="1"/>
</dbReference>
<sequence>MKIRTLIVDDEPLARRRILSLLQPDPSFDILGECGNGKDAADKICELKPDLVFLDVQMPKLDGFGVLEAVATTHLPQIIFVTAFDQYAVKAFDAHAVDYLLKPFKQERFMDAVLRAKAQFQQAAAPVNGNAPEENNKLLSLLRHVNTDSDRLVVRSGGKVVFLRASEVEWIEAAANYIKLYSQQRVFTVREKISSLEEALPNGKFMRIHRSVIVNLSMVQEIQPCGGGEFVVILRNGRELPLGRTYRSKIDELVHQLR</sequence>
<dbReference type="InterPro" id="IPR007492">
    <property type="entry name" value="LytTR_DNA-bd_dom"/>
</dbReference>
<feature type="domain" description="HTH LytTR-type" evidence="3">
    <location>
        <begin position="152"/>
        <end position="256"/>
    </location>
</feature>
<dbReference type="GO" id="GO:0003677">
    <property type="term" value="F:DNA binding"/>
    <property type="evidence" value="ECO:0007669"/>
    <property type="project" value="InterPro"/>
</dbReference>
<evidence type="ECO:0000256" key="1">
    <source>
        <dbReference type="PROSITE-ProRule" id="PRU00169"/>
    </source>
</evidence>
<dbReference type="EMBL" id="CP000360">
    <property type="protein sequence ID" value="ABF42292.1"/>
    <property type="molecule type" value="Genomic_DNA"/>
</dbReference>
<feature type="domain" description="Response regulatory" evidence="2">
    <location>
        <begin position="4"/>
        <end position="117"/>
    </location>
</feature>
<evidence type="ECO:0000313" key="5">
    <source>
        <dbReference type="Proteomes" id="UP000002432"/>
    </source>
</evidence>
<dbReference type="AlphaFoldDB" id="Q1ILF8"/>
<dbReference type="Gene3D" id="2.40.50.1020">
    <property type="entry name" value="LytTr DNA-binding domain"/>
    <property type="match status" value="1"/>
</dbReference>
<gene>
    <name evidence="4" type="ordered locus">Acid345_3291</name>
</gene>